<dbReference type="OrthoDB" id="2309723at2759"/>
<dbReference type="HOGENOM" id="CLU_037263_0_1_1"/>
<feature type="binding site" evidence="2">
    <location>
        <position position="66"/>
    </location>
    <ligand>
        <name>glutathione</name>
        <dbReference type="ChEBI" id="CHEBI:57925"/>
    </ligand>
</feature>
<dbReference type="Pfam" id="PF13410">
    <property type="entry name" value="GST_C_2"/>
    <property type="match status" value="1"/>
</dbReference>
<feature type="site" description="Lowers pKa of active site Cys" evidence="3">
    <location>
        <position position="231"/>
    </location>
</feature>
<dbReference type="Pfam" id="PF13409">
    <property type="entry name" value="GST_N_2"/>
    <property type="match status" value="1"/>
</dbReference>
<dbReference type="RefSeq" id="XP_007802521.1">
    <property type="nucleotide sequence ID" value="XM_007804330.1"/>
</dbReference>
<dbReference type="CDD" id="cd03190">
    <property type="entry name" value="GST_C_Omega_like"/>
    <property type="match status" value="1"/>
</dbReference>
<dbReference type="SUPFAM" id="SSF52833">
    <property type="entry name" value="Thioredoxin-like"/>
    <property type="match status" value="1"/>
</dbReference>
<evidence type="ECO:0000313" key="6">
    <source>
        <dbReference type="Proteomes" id="UP000019373"/>
    </source>
</evidence>
<feature type="active site" description="Proton donor/acceptor" evidence="1">
    <location>
        <position position="171"/>
    </location>
</feature>
<dbReference type="Gene3D" id="3.40.30.10">
    <property type="entry name" value="Glutaredoxin"/>
    <property type="match status" value="1"/>
</dbReference>
<gene>
    <name evidence="5" type="ORF">EPUS_01725</name>
</gene>
<dbReference type="SFLD" id="SFLDG01206">
    <property type="entry name" value="Xi.1"/>
    <property type="match status" value="1"/>
</dbReference>
<dbReference type="InterPro" id="IPR040079">
    <property type="entry name" value="Glutathione_S-Trfase"/>
</dbReference>
<feature type="binding site" evidence="2">
    <location>
        <begin position="103"/>
        <end position="106"/>
    </location>
    <ligand>
        <name>glutathione</name>
        <dbReference type="ChEBI" id="CHEBI:57925"/>
    </ligand>
</feature>
<dbReference type="AlphaFoldDB" id="U1HN84"/>
<dbReference type="SFLD" id="SFLDS00019">
    <property type="entry name" value="Glutathione_Transferase_(cytos"/>
    <property type="match status" value="1"/>
</dbReference>
<dbReference type="PANTHER" id="PTHR32419:SF23">
    <property type="entry name" value="GLUTATHIONE S-TRANSFERASE (EUROFUNG)"/>
    <property type="match status" value="1"/>
</dbReference>
<keyword evidence="6" id="KW-1185">Reference proteome</keyword>
<sequence length="316" mass="37329">MSWHGVVETGGTFEPEPGRYHLYIGLFCPFAHRVNLIRHLKGLISFIDISIVKPYPKGDEKGWPGWRFPKTDDEYPDATRDRLFGSEYMHEIYFRADKSYQGRYSVPVLWDTKTNTIVNNESHEILRFLENAFNPLLSDEYRVRNYYPDHLRDKIDEVCDWMQRDLNTGVYKAGFAPNQEVYDENVVPVFDTLKRLEKLLAENNGSYILGEEMTEVDLRLYPTLIRFDTVYVQHFKCNLGTLRHDYPRLNNWLKNLYWNVSGFKETTNFKHIKENYTKSHYDINPKAITPMGPVPDIEEDVEQQFDKLRIGNVRLP</sequence>
<dbReference type="InterPro" id="IPR047047">
    <property type="entry name" value="GST_Omega-like_C"/>
</dbReference>
<protein>
    <recommendedName>
        <fullName evidence="4">GST C-terminal domain-containing protein</fullName>
    </recommendedName>
</protein>
<accession>U1HN84</accession>
<dbReference type="Proteomes" id="UP000019373">
    <property type="component" value="Unassembled WGS sequence"/>
</dbReference>
<reference evidence="6" key="1">
    <citation type="journal article" date="2014" name="BMC Genomics">
        <title>Genome characteristics reveal the impact of lichenization on lichen-forming fungus Endocarpon pusillum Hedwig (Verrucariales, Ascomycota).</title>
        <authorList>
            <person name="Wang Y.-Y."/>
            <person name="Liu B."/>
            <person name="Zhang X.-Y."/>
            <person name="Zhou Q.-M."/>
            <person name="Zhang T."/>
            <person name="Li H."/>
            <person name="Yu Y.-F."/>
            <person name="Zhang X.-L."/>
            <person name="Hao X.-Y."/>
            <person name="Wang M."/>
            <person name="Wang L."/>
            <person name="Wei J.-C."/>
        </authorList>
    </citation>
    <scope>NUCLEOTIDE SEQUENCE [LARGE SCALE GENOMIC DNA]</scope>
    <source>
        <strain evidence="6">Z07020 / HMAS-L-300199</strain>
    </source>
</reference>
<dbReference type="InterPro" id="IPR036282">
    <property type="entry name" value="Glutathione-S-Trfase_C_sf"/>
</dbReference>
<evidence type="ECO:0000313" key="5">
    <source>
        <dbReference type="EMBL" id="ERF71810.1"/>
    </source>
</evidence>
<evidence type="ECO:0000256" key="1">
    <source>
        <dbReference type="PIRSR" id="PIRSR015753-1"/>
    </source>
</evidence>
<feature type="binding site" evidence="2">
    <location>
        <begin position="121"/>
        <end position="122"/>
    </location>
    <ligand>
        <name>glutathione</name>
        <dbReference type="ChEBI" id="CHEBI:57925"/>
    </ligand>
</feature>
<dbReference type="PANTHER" id="PTHR32419">
    <property type="entry name" value="GLUTATHIONYL-HYDROQUINONE REDUCTASE"/>
    <property type="match status" value="1"/>
</dbReference>
<name>U1HN84_ENDPU</name>
<evidence type="ECO:0000256" key="2">
    <source>
        <dbReference type="PIRSR" id="PIRSR015753-2"/>
    </source>
</evidence>
<dbReference type="InterPro" id="IPR010987">
    <property type="entry name" value="Glutathione-S-Trfase_C-like"/>
</dbReference>
<evidence type="ECO:0000259" key="4">
    <source>
        <dbReference type="PROSITE" id="PS50405"/>
    </source>
</evidence>
<dbReference type="InterPro" id="IPR004045">
    <property type="entry name" value="Glutathione_S-Trfase_N"/>
</dbReference>
<evidence type="ECO:0000256" key="3">
    <source>
        <dbReference type="PIRSR" id="PIRSR015753-3"/>
    </source>
</evidence>
<dbReference type="InterPro" id="IPR016639">
    <property type="entry name" value="GST_Omega/GSH"/>
</dbReference>
<dbReference type="OMA" id="LYWNVKG"/>
<feature type="active site" description="Nucleophile" evidence="1">
    <location>
        <position position="28"/>
    </location>
</feature>
<dbReference type="eggNOG" id="KOG2903">
    <property type="taxonomic scope" value="Eukaryota"/>
</dbReference>
<proteinExistence type="predicted"/>
<dbReference type="Gene3D" id="1.20.1050.10">
    <property type="match status" value="1"/>
</dbReference>
<dbReference type="PIRSF" id="PIRSF015753">
    <property type="entry name" value="GST"/>
    <property type="match status" value="1"/>
</dbReference>
<dbReference type="InterPro" id="IPR036249">
    <property type="entry name" value="Thioredoxin-like_sf"/>
</dbReference>
<dbReference type="GO" id="GO:0005737">
    <property type="term" value="C:cytoplasm"/>
    <property type="evidence" value="ECO:0007669"/>
    <property type="project" value="TreeGrafter"/>
</dbReference>
<dbReference type="SUPFAM" id="SSF47616">
    <property type="entry name" value="GST C-terminal domain-like"/>
    <property type="match status" value="1"/>
</dbReference>
<dbReference type="GeneID" id="19236780"/>
<dbReference type="GO" id="GO:0004364">
    <property type="term" value="F:glutathione transferase activity"/>
    <property type="evidence" value="ECO:0007669"/>
    <property type="project" value="InterPro"/>
</dbReference>
<dbReference type="EMBL" id="KE721191">
    <property type="protein sequence ID" value="ERF71810.1"/>
    <property type="molecule type" value="Genomic_DNA"/>
</dbReference>
<feature type="site" description="Lowers pKa of active site Cys" evidence="3">
    <location>
        <position position="276"/>
    </location>
</feature>
<organism evidence="5 6">
    <name type="scientific">Endocarpon pusillum (strain Z07020 / HMAS-L-300199)</name>
    <name type="common">Lichen-forming fungus</name>
    <dbReference type="NCBI Taxonomy" id="1263415"/>
    <lineage>
        <taxon>Eukaryota</taxon>
        <taxon>Fungi</taxon>
        <taxon>Dikarya</taxon>
        <taxon>Ascomycota</taxon>
        <taxon>Pezizomycotina</taxon>
        <taxon>Eurotiomycetes</taxon>
        <taxon>Chaetothyriomycetidae</taxon>
        <taxon>Verrucariales</taxon>
        <taxon>Verrucariaceae</taxon>
        <taxon>Endocarpon</taxon>
    </lineage>
</organism>
<dbReference type="SFLD" id="SFLDG01148">
    <property type="entry name" value="Xi_(cytGST)"/>
    <property type="match status" value="1"/>
</dbReference>
<feature type="domain" description="GST C-terminal" evidence="4">
    <location>
        <begin position="148"/>
        <end position="279"/>
    </location>
</feature>
<dbReference type="PROSITE" id="PS50405">
    <property type="entry name" value="GST_CTER"/>
    <property type="match status" value="1"/>
</dbReference>